<evidence type="ECO:0000259" key="6">
    <source>
        <dbReference type="Pfam" id="PF01699"/>
    </source>
</evidence>
<feature type="transmembrane region" description="Helical" evidence="5">
    <location>
        <begin position="6"/>
        <end position="27"/>
    </location>
</feature>
<feature type="transmembrane region" description="Helical" evidence="5">
    <location>
        <begin position="39"/>
        <end position="62"/>
    </location>
</feature>
<feature type="transmembrane region" description="Helical" evidence="5">
    <location>
        <begin position="273"/>
        <end position="290"/>
    </location>
</feature>
<keyword evidence="8" id="KW-1185">Reference proteome</keyword>
<accession>A0A1W6MGG6</accession>
<dbReference type="InterPro" id="IPR044880">
    <property type="entry name" value="NCX_ion-bd_dom_sf"/>
</dbReference>
<feature type="transmembrane region" description="Helical" evidence="5">
    <location>
        <begin position="297"/>
        <end position="315"/>
    </location>
</feature>
<evidence type="ECO:0000313" key="7">
    <source>
        <dbReference type="EMBL" id="ARN76670.1"/>
    </source>
</evidence>
<feature type="transmembrane region" description="Helical" evidence="5">
    <location>
        <begin position="68"/>
        <end position="91"/>
    </location>
</feature>
<dbReference type="GO" id="GO:0006874">
    <property type="term" value="P:intracellular calcium ion homeostasis"/>
    <property type="evidence" value="ECO:0007669"/>
    <property type="project" value="TreeGrafter"/>
</dbReference>
<feature type="transmembrane region" description="Helical" evidence="5">
    <location>
        <begin position="166"/>
        <end position="184"/>
    </location>
</feature>
<dbReference type="PANTHER" id="PTHR10846">
    <property type="entry name" value="SODIUM/POTASSIUM/CALCIUM EXCHANGER"/>
    <property type="match status" value="1"/>
</dbReference>
<dbReference type="Proteomes" id="UP000193431">
    <property type="component" value="Chromosome"/>
</dbReference>
<dbReference type="InterPro" id="IPR004837">
    <property type="entry name" value="NaCa_Exmemb"/>
</dbReference>
<name>A0A1W6MGG6_9FLAO</name>
<dbReference type="AlphaFoldDB" id="A0A1W6MGG6"/>
<dbReference type="Gene3D" id="1.20.1420.30">
    <property type="entry name" value="NCX, central ion-binding region"/>
    <property type="match status" value="1"/>
</dbReference>
<dbReference type="PANTHER" id="PTHR10846:SF8">
    <property type="entry name" value="INNER MEMBRANE PROTEIN YRBG"/>
    <property type="match status" value="1"/>
</dbReference>
<dbReference type="EMBL" id="CP019344">
    <property type="protein sequence ID" value="ARN76670.1"/>
    <property type="molecule type" value="Genomic_DNA"/>
</dbReference>
<dbReference type="OrthoDB" id="9794225at2"/>
<keyword evidence="3 5" id="KW-1133">Transmembrane helix</keyword>
<protein>
    <recommendedName>
        <fullName evidence="6">Sodium/calcium exchanger membrane region domain-containing protein</fullName>
    </recommendedName>
</protein>
<proteinExistence type="predicted"/>
<evidence type="ECO:0000256" key="5">
    <source>
        <dbReference type="SAM" id="Phobius"/>
    </source>
</evidence>
<dbReference type="GO" id="GO:0008273">
    <property type="term" value="F:calcium, potassium:sodium antiporter activity"/>
    <property type="evidence" value="ECO:0007669"/>
    <property type="project" value="TreeGrafter"/>
</dbReference>
<feature type="domain" description="Sodium/calcium exchanger membrane region" evidence="6">
    <location>
        <begin position="170"/>
        <end position="315"/>
    </location>
</feature>
<dbReference type="NCBIfam" id="TIGR00367">
    <property type="entry name" value="calcium/sodium antiporter"/>
    <property type="match status" value="1"/>
</dbReference>
<feature type="transmembrane region" description="Helical" evidence="5">
    <location>
        <begin position="103"/>
        <end position="121"/>
    </location>
</feature>
<sequence>MGASIGFLLLGFILLVAGGEFLVRASVGLSLKLNLSRLIIGLTVVSFATSAPELLVSVQGAINGSSGIALGNVVGSNIANLGLVLALTAIISSLEIDRDFFKFNWPWMMGFSILLYLLISWDQNLTRLEGLILVGLLVLFVFFLIRKAKKKPPMILPDEEIASQSWGKIIFFMIAGGGLLWGGSELLVDGATTIATYLEIPESVIAVSMVAIGTSVPELAASIIAAVKKEKAISLGNLIGSNIFNIGSVLGITSLIEPIILDESNLGLLENDIFWMLGFAFCLLPLAFISKQYTINSYKGLLMLGAYALFIYLIFQTP</sequence>
<evidence type="ECO:0000256" key="2">
    <source>
        <dbReference type="ARBA" id="ARBA00022692"/>
    </source>
</evidence>
<evidence type="ECO:0000256" key="4">
    <source>
        <dbReference type="ARBA" id="ARBA00023136"/>
    </source>
</evidence>
<feature type="transmembrane region" description="Helical" evidence="5">
    <location>
        <begin position="239"/>
        <end position="261"/>
    </location>
</feature>
<dbReference type="Pfam" id="PF01699">
    <property type="entry name" value="Na_Ca_ex"/>
    <property type="match status" value="2"/>
</dbReference>
<dbReference type="GO" id="GO:0005886">
    <property type="term" value="C:plasma membrane"/>
    <property type="evidence" value="ECO:0007669"/>
    <property type="project" value="TreeGrafter"/>
</dbReference>
<feature type="transmembrane region" description="Helical" evidence="5">
    <location>
        <begin position="204"/>
        <end position="227"/>
    </location>
</feature>
<organism evidence="7 8">
    <name type="scientific">Nonlabens spongiae</name>
    <dbReference type="NCBI Taxonomy" id="331648"/>
    <lineage>
        <taxon>Bacteria</taxon>
        <taxon>Pseudomonadati</taxon>
        <taxon>Bacteroidota</taxon>
        <taxon>Flavobacteriia</taxon>
        <taxon>Flavobacteriales</taxon>
        <taxon>Flavobacteriaceae</taxon>
        <taxon>Nonlabens</taxon>
    </lineage>
</organism>
<evidence type="ECO:0000313" key="8">
    <source>
        <dbReference type="Proteomes" id="UP000193431"/>
    </source>
</evidence>
<feature type="transmembrane region" description="Helical" evidence="5">
    <location>
        <begin position="127"/>
        <end position="145"/>
    </location>
</feature>
<keyword evidence="4 5" id="KW-0472">Membrane</keyword>
<keyword evidence="2 5" id="KW-0812">Transmembrane</keyword>
<dbReference type="InterPro" id="IPR004481">
    <property type="entry name" value="K/Na/Ca-exchanger"/>
</dbReference>
<reference evidence="7 8" key="1">
    <citation type="submission" date="2016-11" db="EMBL/GenBank/DDBJ databases">
        <title>Trade-off between light-utilization and light-protection in marine flavobacteria.</title>
        <authorList>
            <person name="Kumagai Y."/>
        </authorList>
    </citation>
    <scope>NUCLEOTIDE SEQUENCE [LARGE SCALE GENOMIC DNA]</scope>
    <source>
        <strain evidence="7 8">JCM 13191</strain>
    </source>
</reference>
<feature type="domain" description="Sodium/calcium exchanger membrane region" evidence="6">
    <location>
        <begin position="4"/>
        <end position="145"/>
    </location>
</feature>
<dbReference type="RefSeq" id="WP_085765470.1">
    <property type="nucleotide sequence ID" value="NZ_CP019344.1"/>
</dbReference>
<gene>
    <name evidence="7" type="ORF">BST97_00875</name>
</gene>
<dbReference type="STRING" id="331648.BST97_00875"/>
<evidence type="ECO:0000256" key="3">
    <source>
        <dbReference type="ARBA" id="ARBA00022989"/>
    </source>
</evidence>
<comment type="subcellular location">
    <subcellularLocation>
        <location evidence="1">Membrane</location>
        <topology evidence="1">Multi-pass membrane protein</topology>
    </subcellularLocation>
</comment>
<evidence type="ECO:0000256" key="1">
    <source>
        <dbReference type="ARBA" id="ARBA00004141"/>
    </source>
</evidence>
<dbReference type="GO" id="GO:0005262">
    <property type="term" value="F:calcium channel activity"/>
    <property type="evidence" value="ECO:0007669"/>
    <property type="project" value="TreeGrafter"/>
</dbReference>